<dbReference type="RefSeq" id="WP_422894353.1">
    <property type="nucleotide sequence ID" value="NZ_JAFLQW010000656.1"/>
</dbReference>
<evidence type="ECO:0000256" key="1">
    <source>
        <dbReference type="ARBA" id="ARBA00022946"/>
    </source>
</evidence>
<accession>A0ABS3G001</accession>
<keyword evidence="3" id="KW-1185">Reference proteome</keyword>
<dbReference type="Gene3D" id="3.30.1360.120">
    <property type="entry name" value="Probable tRNA modification gtpase trme, domain 1"/>
    <property type="match status" value="1"/>
</dbReference>
<keyword evidence="1" id="KW-0809">Transit peptide</keyword>
<dbReference type="InterPro" id="IPR017703">
    <property type="entry name" value="YgfZ/GCV_T_CS"/>
</dbReference>
<name>A0ABS3G001_9CYAN</name>
<dbReference type="InterPro" id="IPR028896">
    <property type="entry name" value="GcvT/YgfZ/DmdA"/>
</dbReference>
<sequence>QVRVAVGSGLALPGYTLICDRHDAASLWKFLTDGGAVPLGTQGWEQLRIQQGRPAPDYELTEDYNPLEAGLWHNISFDKGCYIGQETIARLNTYKGVKVQLWGVKLTAPASPGTVVTMGEEKVGTLTSYTDTPQGPFGLAYIRTKAGGAGLQVQVGEVTGEVVDIPFVTRGYLG</sequence>
<evidence type="ECO:0000313" key="3">
    <source>
        <dbReference type="Proteomes" id="UP000664844"/>
    </source>
</evidence>
<dbReference type="InterPro" id="IPR027266">
    <property type="entry name" value="TrmE/GcvT-like"/>
</dbReference>
<organism evidence="2 3">
    <name type="scientific">Phormidium pseudopriestleyi FRX01</name>
    <dbReference type="NCBI Taxonomy" id="1759528"/>
    <lineage>
        <taxon>Bacteria</taxon>
        <taxon>Bacillati</taxon>
        <taxon>Cyanobacteriota</taxon>
        <taxon>Cyanophyceae</taxon>
        <taxon>Oscillatoriophycideae</taxon>
        <taxon>Oscillatoriales</taxon>
        <taxon>Oscillatoriaceae</taxon>
        <taxon>Phormidium</taxon>
    </lineage>
</organism>
<gene>
    <name evidence="2" type="ORF">J0895_24635</name>
</gene>
<dbReference type="NCBIfam" id="TIGR03317">
    <property type="entry name" value="ygfZ_signature"/>
    <property type="match status" value="1"/>
</dbReference>
<protein>
    <submittedName>
        <fullName evidence="2">Folate-binding protein</fullName>
    </submittedName>
</protein>
<dbReference type="EMBL" id="JAFLQW010000656">
    <property type="protein sequence ID" value="MBO0352211.1"/>
    <property type="molecule type" value="Genomic_DNA"/>
</dbReference>
<dbReference type="PANTHER" id="PTHR43757:SF14">
    <property type="entry name" value="GLYCINE CLEAVAGE T-PROTEIN FAMILY"/>
    <property type="match status" value="1"/>
</dbReference>
<proteinExistence type="predicted"/>
<dbReference type="SUPFAM" id="SSF103025">
    <property type="entry name" value="Folate-binding domain"/>
    <property type="match status" value="1"/>
</dbReference>
<dbReference type="PANTHER" id="PTHR43757">
    <property type="entry name" value="AMINOMETHYLTRANSFERASE"/>
    <property type="match status" value="1"/>
</dbReference>
<dbReference type="Proteomes" id="UP000664844">
    <property type="component" value="Unassembled WGS sequence"/>
</dbReference>
<reference evidence="2 3" key="1">
    <citation type="submission" date="2021-03" db="EMBL/GenBank/DDBJ databases">
        <title>Metabolic Capacity of the Antarctic Cyanobacterium Phormidium pseudopriestleyi that Sustains Oxygenic Photosynthesis in the Presence of Hydrogen Sulfide.</title>
        <authorList>
            <person name="Lumian J.E."/>
            <person name="Jungblut A.D."/>
            <person name="Dillon M.L."/>
            <person name="Hawes I."/>
            <person name="Doran P.T."/>
            <person name="Mackey T.J."/>
            <person name="Dick G.J."/>
            <person name="Grettenberger C.L."/>
            <person name="Sumner D.Y."/>
        </authorList>
    </citation>
    <scope>NUCLEOTIDE SEQUENCE [LARGE SCALE GENOMIC DNA]</scope>
    <source>
        <strain evidence="2 3">FRX01</strain>
    </source>
</reference>
<evidence type="ECO:0000313" key="2">
    <source>
        <dbReference type="EMBL" id="MBO0352211.1"/>
    </source>
</evidence>
<comment type="caution">
    <text evidence="2">The sequence shown here is derived from an EMBL/GenBank/DDBJ whole genome shotgun (WGS) entry which is preliminary data.</text>
</comment>
<feature type="non-terminal residue" evidence="2">
    <location>
        <position position="1"/>
    </location>
</feature>